<dbReference type="STRING" id="1837282.A6F49_09260"/>
<keyword evidence="1" id="KW-0812">Transmembrane</keyword>
<keyword evidence="3" id="KW-1185">Reference proteome</keyword>
<evidence type="ECO:0000313" key="3">
    <source>
        <dbReference type="Proteomes" id="UP000078292"/>
    </source>
</evidence>
<evidence type="ECO:0000256" key="1">
    <source>
        <dbReference type="SAM" id="Phobius"/>
    </source>
</evidence>
<dbReference type="EMBL" id="LXEY01000017">
    <property type="protein sequence ID" value="OAV61155.1"/>
    <property type="molecule type" value="Genomic_DNA"/>
</dbReference>
<dbReference type="AlphaFoldDB" id="A0A1B7LZX8"/>
<name>A0A1B7LZX8_9MICC</name>
<gene>
    <name evidence="2" type="ORF">A6F49_09260</name>
</gene>
<comment type="caution">
    <text evidence="2">The sequence shown here is derived from an EMBL/GenBank/DDBJ whole genome shotgun (WGS) entry which is preliminary data.</text>
</comment>
<organism evidence="2 3">
    <name type="scientific">Enteractinococcus helveticum</name>
    <dbReference type="NCBI Taxonomy" id="1837282"/>
    <lineage>
        <taxon>Bacteria</taxon>
        <taxon>Bacillati</taxon>
        <taxon>Actinomycetota</taxon>
        <taxon>Actinomycetes</taxon>
        <taxon>Micrococcales</taxon>
        <taxon>Micrococcaceae</taxon>
    </lineage>
</organism>
<protein>
    <submittedName>
        <fullName evidence="2">Uncharacterized protein</fullName>
    </submittedName>
</protein>
<dbReference type="Proteomes" id="UP000078292">
    <property type="component" value="Unassembled WGS sequence"/>
</dbReference>
<feature type="transmembrane region" description="Helical" evidence="1">
    <location>
        <begin position="16"/>
        <end position="35"/>
    </location>
</feature>
<sequence>MPKTSRQRPVATRPGFWGIIIGALVLVAAAVIMLLNSLVYNAESVVEEYVDALRAGDGSTAMALSQGYLAENAPETISTVLLDGEALAASAAMLEDAEIVATDADVPDSFRDAEVSQQVVEIRYQDAHDEAQSTSIVVDKVDTSWLFFNTWQLHPLPLQQVELTPLQMPENAKADEPVAHINDEPTPLLGLNGSPATLAAFAPSSMELEYHGTYLEVAEPVELLAHDVLAAGAHTDFEFEVQPTQAVDDAITQEVQEQLQRCTQQQVLKPTGCPFGYETTNRIVPESVNWSIDVPEVQYSWEESEPTIDRIMATAVLNAQEIDIGSGQQSEVRHEEPFEMTAQLELTPENLRVRPDWQ</sequence>
<dbReference type="RefSeq" id="WP_043057790.1">
    <property type="nucleotide sequence ID" value="NZ_LXEY01000017.1"/>
</dbReference>
<proteinExistence type="predicted"/>
<accession>A0A1B7LZX8</accession>
<reference evidence="2 3" key="1">
    <citation type="submission" date="2016-04" db="EMBL/GenBank/DDBJ databases">
        <title>First whole genome shotgun sequence of the bacterium Enteractinococcus sp. strain UASWS1574.</title>
        <authorList>
            <person name="Crovadore J."/>
            <person name="Chablais R."/>
            <person name="Lefort F."/>
        </authorList>
    </citation>
    <scope>NUCLEOTIDE SEQUENCE [LARGE SCALE GENOMIC DNA]</scope>
    <source>
        <strain evidence="2 3">UASWS1574</strain>
    </source>
</reference>
<evidence type="ECO:0000313" key="2">
    <source>
        <dbReference type="EMBL" id="OAV61155.1"/>
    </source>
</evidence>
<keyword evidence="1" id="KW-0472">Membrane</keyword>
<keyword evidence="1" id="KW-1133">Transmembrane helix</keyword>
<dbReference type="OrthoDB" id="3818356at2"/>